<reference evidence="2 3" key="1">
    <citation type="submission" date="2020-03" db="EMBL/GenBank/DDBJ databases">
        <title>Propioniciclava sp. nov., isolated from Hydrophilus acuminatus.</title>
        <authorList>
            <person name="Hyun D.-W."/>
            <person name="Bae J.-W."/>
        </authorList>
    </citation>
    <scope>NUCLEOTIDE SEQUENCE [LARGE SCALE GENOMIC DNA]</scope>
    <source>
        <strain evidence="2 3">HDW11</strain>
    </source>
</reference>
<feature type="domain" description="ER-bound oxygenase mpaB/mpaB'/Rubber oxygenase catalytic" evidence="1">
    <location>
        <begin position="49"/>
        <end position="275"/>
    </location>
</feature>
<dbReference type="GO" id="GO:0016491">
    <property type="term" value="F:oxidoreductase activity"/>
    <property type="evidence" value="ECO:0007669"/>
    <property type="project" value="InterPro"/>
</dbReference>
<keyword evidence="3" id="KW-1185">Reference proteome</keyword>
<dbReference type="PANTHER" id="PTHR36151:SF3">
    <property type="entry name" value="ER-BOUND OXYGENASE MPAB_MPAB'_RUBBER OXYGENASE CATALYTIC DOMAIN-CONTAINING PROTEIN"/>
    <property type="match status" value="1"/>
</dbReference>
<gene>
    <name evidence="2" type="ORF">G7070_13150</name>
</gene>
<dbReference type="RefSeq" id="WP_166234104.1">
    <property type="nucleotide sequence ID" value="NZ_CP049865.1"/>
</dbReference>
<sequence>MTPRALRPLQRAFGEALRARVAGDDAHERGLGIWGKPGQRWFAPTDPIWRVHEDAAMFAGGIAALVLQSLHPLAMAGVAGHSGYRGDPWGRLQRTSDYIAVTSYGTVEDAEALIAKVRSVHERVRGKDHRGRPYRASDPHLLGWIHAAEISAFLAAHQGLGSRPLSDADADTYVAQTAIPAARLGVIDPPTTASGLAATLASYRDELEFSPAAADTIDFLLRTPPLPAAAKPGYWMLAAGGVAVIPDWARALAGIRLPVGLGRALGRAGTAATRWGLAGVEDGRRSAAPAPDRD</sequence>
<evidence type="ECO:0000313" key="3">
    <source>
        <dbReference type="Proteomes" id="UP000501058"/>
    </source>
</evidence>
<evidence type="ECO:0000313" key="2">
    <source>
        <dbReference type="EMBL" id="QIK73033.1"/>
    </source>
</evidence>
<dbReference type="Proteomes" id="UP000501058">
    <property type="component" value="Chromosome"/>
</dbReference>
<name>A0A6G7Y8B2_9ACTN</name>
<proteinExistence type="predicted"/>
<organism evidence="2 3">
    <name type="scientific">Propioniciclava coleopterorum</name>
    <dbReference type="NCBI Taxonomy" id="2714937"/>
    <lineage>
        <taxon>Bacteria</taxon>
        <taxon>Bacillati</taxon>
        <taxon>Actinomycetota</taxon>
        <taxon>Actinomycetes</taxon>
        <taxon>Propionibacteriales</taxon>
        <taxon>Propionibacteriaceae</taxon>
        <taxon>Propioniciclava</taxon>
    </lineage>
</organism>
<dbReference type="EMBL" id="CP049865">
    <property type="protein sequence ID" value="QIK73033.1"/>
    <property type="molecule type" value="Genomic_DNA"/>
</dbReference>
<evidence type="ECO:0000259" key="1">
    <source>
        <dbReference type="Pfam" id="PF09995"/>
    </source>
</evidence>
<dbReference type="InterPro" id="IPR018713">
    <property type="entry name" value="MPAB/Lcp_cat_dom"/>
</dbReference>
<dbReference type="PANTHER" id="PTHR36151">
    <property type="entry name" value="BLR2777 PROTEIN"/>
    <property type="match status" value="1"/>
</dbReference>
<protein>
    <submittedName>
        <fullName evidence="2">DUF2236 domain-containing protein</fullName>
    </submittedName>
</protein>
<accession>A0A6G7Y8B2</accession>
<dbReference type="AlphaFoldDB" id="A0A6G7Y8B2"/>
<dbReference type="Pfam" id="PF09995">
    <property type="entry name" value="MPAB_Lcp_cat"/>
    <property type="match status" value="1"/>
</dbReference>
<dbReference type="KEGG" id="prv:G7070_13150"/>